<evidence type="ECO:0000313" key="3">
    <source>
        <dbReference type="Proteomes" id="UP000752297"/>
    </source>
</evidence>
<keyword evidence="3" id="KW-1185">Reference proteome</keyword>
<evidence type="ECO:0000256" key="1">
    <source>
        <dbReference type="SAM" id="SignalP"/>
    </source>
</evidence>
<dbReference type="AlphaFoldDB" id="A0A949UTL1"/>
<name>A0A949UTL1_9HYPH</name>
<sequence>MQARTERRLGFVAAIALTTAAFAVPTLPTHIVRDTTVPQASIQHATTMDAEAKLHHLAALRGDLFVPVRYK</sequence>
<reference evidence="2 3" key="1">
    <citation type="submission" date="2021-06" db="EMBL/GenBank/DDBJ databases">
        <title>Falsochrobactrum tianjin sp.nov., a new petroleum-degrading bacteria isolated from oily soils.</title>
        <authorList>
            <person name="Chen G."/>
            <person name="Chen H."/>
            <person name="Tian J."/>
            <person name="Qing J."/>
            <person name="Zhong L."/>
            <person name="Ma W."/>
            <person name="Song Y."/>
            <person name="Cui X."/>
            <person name="Yan B."/>
        </authorList>
    </citation>
    <scope>NUCLEOTIDE SEQUENCE [LARGE SCALE GENOMIC DNA]</scope>
    <source>
        <strain evidence="2 3">TDYN1</strain>
    </source>
</reference>
<comment type="caution">
    <text evidence="2">The sequence shown here is derived from an EMBL/GenBank/DDBJ whole genome shotgun (WGS) entry which is preliminary data.</text>
</comment>
<keyword evidence="1" id="KW-0732">Signal</keyword>
<gene>
    <name evidence="2" type="ORF">KUG47_01800</name>
</gene>
<accession>A0A949UTL1</accession>
<proteinExistence type="predicted"/>
<dbReference type="Proteomes" id="UP000752297">
    <property type="component" value="Unassembled WGS sequence"/>
</dbReference>
<protein>
    <submittedName>
        <fullName evidence="2">Uncharacterized protein</fullName>
    </submittedName>
</protein>
<dbReference type="EMBL" id="JAHRVA010000001">
    <property type="protein sequence ID" value="MBV2142228.1"/>
    <property type="molecule type" value="Genomic_DNA"/>
</dbReference>
<feature type="signal peptide" evidence="1">
    <location>
        <begin position="1"/>
        <end position="23"/>
    </location>
</feature>
<organism evidence="2 3">
    <name type="scientific">Falsochrobactrum tianjinense</name>
    <dbReference type="NCBI Taxonomy" id="2706015"/>
    <lineage>
        <taxon>Bacteria</taxon>
        <taxon>Pseudomonadati</taxon>
        <taxon>Pseudomonadota</taxon>
        <taxon>Alphaproteobacteria</taxon>
        <taxon>Hyphomicrobiales</taxon>
        <taxon>Brucellaceae</taxon>
        <taxon>Falsochrobactrum</taxon>
    </lineage>
</organism>
<feature type="chain" id="PRO_5036959643" evidence="1">
    <location>
        <begin position="24"/>
        <end position="71"/>
    </location>
</feature>
<evidence type="ECO:0000313" key="2">
    <source>
        <dbReference type="EMBL" id="MBV2142228.1"/>
    </source>
</evidence>
<dbReference type="RefSeq" id="WP_217676997.1">
    <property type="nucleotide sequence ID" value="NZ_JAHRVA010000001.1"/>
</dbReference>